<dbReference type="GO" id="GO:0005886">
    <property type="term" value="C:plasma membrane"/>
    <property type="evidence" value="ECO:0007669"/>
    <property type="project" value="UniProtKB-SubCell"/>
</dbReference>
<comment type="subcellular location">
    <subcellularLocation>
        <location evidence="1 7">Cell inner membrane</location>
        <topology evidence="1 7">Multi-pass membrane protein</topology>
    </subcellularLocation>
</comment>
<comment type="function">
    <text evidence="7">Part of the tripartite ATP-independent periplasmic (TRAP) transport system.</text>
</comment>
<feature type="transmembrane region" description="Helical" evidence="7">
    <location>
        <begin position="281"/>
        <end position="301"/>
    </location>
</feature>
<feature type="transmembrane region" description="Helical" evidence="7">
    <location>
        <begin position="244"/>
        <end position="260"/>
    </location>
</feature>
<keyword evidence="5 7" id="KW-1133">Transmembrane helix</keyword>
<gene>
    <name evidence="9" type="ORF">ABVK49_04570</name>
</gene>
<dbReference type="NCBIfam" id="TIGR00786">
    <property type="entry name" value="dctM"/>
    <property type="match status" value="1"/>
</dbReference>
<proteinExistence type="inferred from homology"/>
<dbReference type="EMBL" id="CP159249">
    <property type="protein sequence ID" value="XCG55993.1"/>
    <property type="molecule type" value="Genomic_DNA"/>
</dbReference>
<dbReference type="PIRSF" id="PIRSF006066">
    <property type="entry name" value="HI0050"/>
    <property type="match status" value="1"/>
</dbReference>
<dbReference type="AlphaFoldDB" id="A0AAU8DBF4"/>
<dbReference type="PANTHER" id="PTHR33362">
    <property type="entry name" value="SIALIC ACID TRAP TRANSPORTER PERMEASE PROTEIN SIAT-RELATED"/>
    <property type="match status" value="1"/>
</dbReference>
<dbReference type="PANTHER" id="PTHR33362:SF2">
    <property type="entry name" value="TRAP TRANSPORTER LARGE PERMEASE PROTEIN"/>
    <property type="match status" value="1"/>
</dbReference>
<feature type="transmembrane region" description="Helical" evidence="7">
    <location>
        <begin position="99"/>
        <end position="127"/>
    </location>
</feature>
<feature type="domain" description="TRAP C4-dicarboxylate transport system permease DctM subunit" evidence="8">
    <location>
        <begin position="11"/>
        <end position="419"/>
    </location>
</feature>
<evidence type="ECO:0000256" key="5">
    <source>
        <dbReference type="ARBA" id="ARBA00022989"/>
    </source>
</evidence>
<keyword evidence="7" id="KW-0813">Transport</keyword>
<feature type="transmembrane region" description="Helical" evidence="7">
    <location>
        <begin position="169"/>
        <end position="196"/>
    </location>
</feature>
<dbReference type="Pfam" id="PF06808">
    <property type="entry name" value="DctM"/>
    <property type="match status" value="1"/>
</dbReference>
<evidence type="ECO:0000259" key="8">
    <source>
        <dbReference type="Pfam" id="PF06808"/>
    </source>
</evidence>
<feature type="transmembrane region" description="Helical" evidence="7">
    <location>
        <begin position="139"/>
        <end position="163"/>
    </location>
</feature>
<feature type="transmembrane region" description="Helical" evidence="7">
    <location>
        <begin position="6"/>
        <end position="37"/>
    </location>
</feature>
<evidence type="ECO:0000256" key="2">
    <source>
        <dbReference type="ARBA" id="ARBA00022475"/>
    </source>
</evidence>
<dbReference type="InterPro" id="IPR010656">
    <property type="entry name" value="DctM"/>
</dbReference>
<dbReference type="GO" id="GO:0022857">
    <property type="term" value="F:transmembrane transporter activity"/>
    <property type="evidence" value="ECO:0007669"/>
    <property type="project" value="UniProtKB-UniRule"/>
</dbReference>
<keyword evidence="2" id="KW-1003">Cell membrane</keyword>
<keyword evidence="4 7" id="KW-0812">Transmembrane</keyword>
<evidence type="ECO:0000256" key="3">
    <source>
        <dbReference type="ARBA" id="ARBA00022519"/>
    </source>
</evidence>
<evidence type="ECO:0000313" key="9">
    <source>
        <dbReference type="EMBL" id="XCG55993.1"/>
    </source>
</evidence>
<evidence type="ECO:0000256" key="7">
    <source>
        <dbReference type="RuleBase" id="RU369079"/>
    </source>
</evidence>
<organism evidence="9">
    <name type="scientific">Mesorhizobium sp. WSM2239</name>
    <dbReference type="NCBI Taxonomy" id="3228852"/>
    <lineage>
        <taxon>Bacteria</taxon>
        <taxon>Pseudomonadati</taxon>
        <taxon>Pseudomonadota</taxon>
        <taxon>Alphaproteobacteria</taxon>
        <taxon>Hyphomicrobiales</taxon>
        <taxon>Phyllobacteriaceae</taxon>
        <taxon>Mesorhizobium</taxon>
    </lineage>
</organism>
<reference evidence="9" key="1">
    <citation type="submission" date="2024-06" db="EMBL/GenBank/DDBJ databases">
        <title>Mesorhizobium karijinii sp. nov., a symbiont of the iconic Swainsona formosa from arid Australia.</title>
        <authorList>
            <person name="Hill Y.J."/>
            <person name="Watkin E.L.J."/>
            <person name="O'Hara G.W."/>
            <person name="Terpolilli J."/>
            <person name="Tye M.L."/>
            <person name="Kohlmeier M.G."/>
        </authorList>
    </citation>
    <scope>NUCLEOTIDE SEQUENCE</scope>
    <source>
        <strain evidence="9">WSM2239</strain>
    </source>
</reference>
<dbReference type="InterPro" id="IPR004681">
    <property type="entry name" value="TRAP_DctM"/>
</dbReference>
<keyword evidence="3 7" id="KW-0997">Cell inner membrane</keyword>
<name>A0AAU8DBF4_9HYPH</name>
<feature type="transmembrane region" description="Helical" evidence="7">
    <location>
        <begin position="58"/>
        <end position="79"/>
    </location>
</feature>
<sequence>MTPGTVAAIMFGVLFLLIILRVPVAFALALACLPIFYFEPRLTPVLVLQEMFRSYNSFVLLAVPFFLLAANLMNVAGITDRLIRLARAMVGHLPGGLGHVNVVVSMFFAGISGSSTADAAGIGSLLIPQMKKEGFSSSFSVAVTACSSVMGVIIPPSILMVVWGGLMSVSIGGLFIAGIIPGILIGLAQMVAVYVYARRHGMGLHDRATLRELASALARAVLALLTPVIIVGGIVGGFFTPTEASVVAALYALALGLIIYRTVGRRKLAHVFYDTGRFASIALFCIGTASAFGWTLAYFRIPAALVGYVQTLDLGIAEMGFAVAIAFLVIGCFIDAIPAIIILGTVLYPVTQAVGMHPIHFAMIGIISLAFGLVTPPYGLCLLISCSIAGIPVKKALRDVALVLLPMLAILILVILLPSLTLWLPRLMMPQFVN</sequence>
<protein>
    <recommendedName>
        <fullName evidence="7">TRAP transporter large permease protein</fullName>
    </recommendedName>
</protein>
<feature type="transmembrane region" description="Helical" evidence="7">
    <location>
        <begin position="403"/>
        <end position="424"/>
    </location>
</feature>
<comment type="similarity">
    <text evidence="7">Belongs to the TRAP transporter large permease family.</text>
</comment>
<feature type="transmembrane region" description="Helical" evidence="7">
    <location>
        <begin position="361"/>
        <end position="391"/>
    </location>
</feature>
<evidence type="ECO:0000256" key="4">
    <source>
        <dbReference type="ARBA" id="ARBA00022692"/>
    </source>
</evidence>
<dbReference type="RefSeq" id="WP_353643999.1">
    <property type="nucleotide sequence ID" value="NZ_CP159249.1"/>
</dbReference>
<evidence type="ECO:0000256" key="1">
    <source>
        <dbReference type="ARBA" id="ARBA00004429"/>
    </source>
</evidence>
<evidence type="ECO:0000256" key="6">
    <source>
        <dbReference type="ARBA" id="ARBA00023136"/>
    </source>
</evidence>
<accession>A0AAU8DBF4</accession>
<feature type="transmembrane region" description="Helical" evidence="7">
    <location>
        <begin position="217"/>
        <end position="238"/>
    </location>
</feature>
<keyword evidence="6 7" id="KW-0472">Membrane</keyword>
<comment type="subunit">
    <text evidence="7">The complex comprises the extracytoplasmic solute receptor protein and the two transmembrane proteins.</text>
</comment>
<feature type="transmembrane region" description="Helical" evidence="7">
    <location>
        <begin position="321"/>
        <end position="349"/>
    </location>
</feature>